<dbReference type="VEuPathDB" id="FungiDB:HMPREF1541_02612"/>
<evidence type="ECO:0000259" key="3">
    <source>
        <dbReference type="PROSITE" id="PS51212"/>
    </source>
</evidence>
<dbReference type="Proteomes" id="UP000030752">
    <property type="component" value="Unassembled WGS sequence"/>
</dbReference>
<dbReference type="Pfam" id="PF09362">
    <property type="entry name" value="DUF1996"/>
    <property type="match status" value="1"/>
</dbReference>
<dbReference type="HOGENOM" id="CLU_014722_3_2_1"/>
<dbReference type="RefSeq" id="XP_008715189.1">
    <property type="nucleotide sequence ID" value="XM_008716967.1"/>
</dbReference>
<dbReference type="PROSITE" id="PS51212">
    <property type="entry name" value="WSC"/>
    <property type="match status" value="1"/>
</dbReference>
<organism evidence="4 5">
    <name type="scientific">Cyphellophora europaea (strain CBS 101466)</name>
    <name type="common">Phialophora europaea</name>
    <dbReference type="NCBI Taxonomy" id="1220924"/>
    <lineage>
        <taxon>Eukaryota</taxon>
        <taxon>Fungi</taxon>
        <taxon>Dikarya</taxon>
        <taxon>Ascomycota</taxon>
        <taxon>Pezizomycotina</taxon>
        <taxon>Eurotiomycetes</taxon>
        <taxon>Chaetothyriomycetidae</taxon>
        <taxon>Chaetothyriales</taxon>
        <taxon>Cyphellophoraceae</taxon>
        <taxon>Cyphellophora</taxon>
    </lineage>
</organism>
<sequence>MSTLLSLGLLAAAVSPAAAFWRLPCKAPVVVERTDPIVQPGAVSRHVHTIMGGNGFKPSMNYNDTQASTCASCTVIGDDSNYWVPTVYYRHEDGSFETVNQLGGATVYYLQRAPQGKEMKAFPEGFRMVAGDQYKRSGGDDVTTKAISYACLDYNGPARPETPNFPNYNCANGLRAQVFFPSCWDGVNLDSPDHKSHVAYPEGMNSGKCPDTHPVHLISIFYEILWETNKFADKWYGNSQPFVFSTGDPTGYGGHGDFLNGWDVPLLQQAINTCTADSGNVEDCAAFNLRPDKQAEGCTIPTVVDEPVFGKLDALPGCNDVTPGPDPAPKPTDTCTKGATNLSNGTASTGPSVDGWNYLGCGNDNYYNRALTKANTASDDMSNEKCATFCEGKGHSIAGTQYGRECYCDDTLRDDAAPVPGVNGLCKMPCSGAADEMCGGYGTLSLFQKAGAKTTRSMSSEEVVVRRHAGWHASRARKAV</sequence>
<dbReference type="STRING" id="1220924.W2S601"/>
<dbReference type="Pfam" id="PF01822">
    <property type="entry name" value="WSC"/>
    <property type="match status" value="1"/>
</dbReference>
<feature type="domain" description="WSC" evidence="3">
    <location>
        <begin position="355"/>
        <end position="450"/>
    </location>
</feature>
<dbReference type="PANTHER" id="PTHR43662:SF3">
    <property type="entry name" value="DOMAIN PROTEIN, PUTATIVE (AFU_ORTHOLOGUE AFUA_6G11970)-RELATED"/>
    <property type="match status" value="1"/>
</dbReference>
<dbReference type="AlphaFoldDB" id="W2S601"/>
<keyword evidence="2" id="KW-0732">Signal</keyword>
<dbReference type="InParanoid" id="W2S601"/>
<feature type="signal peptide" evidence="2">
    <location>
        <begin position="1"/>
        <end position="19"/>
    </location>
</feature>
<dbReference type="eggNOG" id="KOG4157">
    <property type="taxonomic scope" value="Eukaryota"/>
</dbReference>
<feature type="compositionally biased region" description="Polar residues" evidence="1">
    <location>
        <begin position="333"/>
        <end position="347"/>
    </location>
</feature>
<dbReference type="OrthoDB" id="74764at2759"/>
<evidence type="ECO:0000313" key="4">
    <source>
        <dbReference type="EMBL" id="ETN43453.1"/>
    </source>
</evidence>
<keyword evidence="5" id="KW-1185">Reference proteome</keyword>
<dbReference type="GeneID" id="19969951"/>
<dbReference type="EMBL" id="KB822718">
    <property type="protein sequence ID" value="ETN43453.1"/>
    <property type="molecule type" value="Genomic_DNA"/>
</dbReference>
<accession>W2S601</accession>
<dbReference type="InterPro" id="IPR002889">
    <property type="entry name" value="WSC_carb-bd"/>
</dbReference>
<gene>
    <name evidence="4" type="ORF">HMPREF1541_02612</name>
</gene>
<name>W2S601_CYPE1</name>
<evidence type="ECO:0000256" key="2">
    <source>
        <dbReference type="SAM" id="SignalP"/>
    </source>
</evidence>
<dbReference type="SMART" id="SM00321">
    <property type="entry name" value="WSC"/>
    <property type="match status" value="1"/>
</dbReference>
<dbReference type="InterPro" id="IPR018535">
    <property type="entry name" value="DUF1996"/>
</dbReference>
<proteinExistence type="predicted"/>
<evidence type="ECO:0000256" key="1">
    <source>
        <dbReference type="SAM" id="MobiDB-lite"/>
    </source>
</evidence>
<feature type="region of interest" description="Disordered" evidence="1">
    <location>
        <begin position="322"/>
        <end position="347"/>
    </location>
</feature>
<feature type="chain" id="PRO_5004824141" description="WSC domain-containing protein" evidence="2">
    <location>
        <begin position="20"/>
        <end position="480"/>
    </location>
</feature>
<protein>
    <recommendedName>
        <fullName evidence="3">WSC domain-containing protein</fullName>
    </recommendedName>
</protein>
<reference evidence="4 5" key="1">
    <citation type="submission" date="2013-03" db="EMBL/GenBank/DDBJ databases">
        <title>The Genome Sequence of Phialophora europaea CBS 101466.</title>
        <authorList>
            <consortium name="The Broad Institute Genomics Platform"/>
            <person name="Cuomo C."/>
            <person name="de Hoog S."/>
            <person name="Gorbushina A."/>
            <person name="Walker B."/>
            <person name="Young S.K."/>
            <person name="Zeng Q."/>
            <person name="Gargeya S."/>
            <person name="Fitzgerald M."/>
            <person name="Haas B."/>
            <person name="Abouelleil A."/>
            <person name="Allen A.W."/>
            <person name="Alvarado L."/>
            <person name="Arachchi H.M."/>
            <person name="Berlin A.M."/>
            <person name="Chapman S.B."/>
            <person name="Gainer-Dewar J."/>
            <person name="Goldberg J."/>
            <person name="Griggs A."/>
            <person name="Gujja S."/>
            <person name="Hansen M."/>
            <person name="Howarth C."/>
            <person name="Imamovic A."/>
            <person name="Ireland A."/>
            <person name="Larimer J."/>
            <person name="McCowan C."/>
            <person name="Murphy C."/>
            <person name="Pearson M."/>
            <person name="Poon T.W."/>
            <person name="Priest M."/>
            <person name="Roberts A."/>
            <person name="Saif S."/>
            <person name="Shea T."/>
            <person name="Sisk P."/>
            <person name="Sykes S."/>
            <person name="Wortman J."/>
            <person name="Nusbaum C."/>
            <person name="Birren B."/>
        </authorList>
    </citation>
    <scope>NUCLEOTIDE SEQUENCE [LARGE SCALE GENOMIC DNA]</scope>
    <source>
        <strain evidence="4 5">CBS 101466</strain>
    </source>
</reference>
<evidence type="ECO:0000313" key="5">
    <source>
        <dbReference type="Proteomes" id="UP000030752"/>
    </source>
</evidence>
<dbReference type="PANTHER" id="PTHR43662">
    <property type="match status" value="1"/>
</dbReference>